<feature type="compositionally biased region" description="Low complexity" evidence="2">
    <location>
        <begin position="250"/>
        <end position="264"/>
    </location>
</feature>
<dbReference type="InterPro" id="IPR004165">
    <property type="entry name" value="CoA_trans_fam_I"/>
</dbReference>
<reference evidence="3" key="1">
    <citation type="submission" date="2020-05" db="EMBL/GenBank/DDBJ databases">
        <authorList>
            <person name="Chiriac C."/>
            <person name="Salcher M."/>
            <person name="Ghai R."/>
            <person name="Kavagutti S V."/>
        </authorList>
    </citation>
    <scope>NUCLEOTIDE SEQUENCE</scope>
</reference>
<proteinExistence type="predicted"/>
<evidence type="ECO:0000256" key="1">
    <source>
        <dbReference type="ARBA" id="ARBA00022679"/>
    </source>
</evidence>
<feature type="region of interest" description="Disordered" evidence="2">
    <location>
        <begin position="250"/>
        <end position="272"/>
    </location>
</feature>
<name>A0A6J7CWK5_9ZZZZ</name>
<dbReference type="AlphaFoldDB" id="A0A6J7CWK5"/>
<dbReference type="InterPro" id="IPR012792">
    <property type="entry name" value="3-oxoacid_CoA-transf_A"/>
</dbReference>
<dbReference type="Pfam" id="PF01144">
    <property type="entry name" value="CoA_trans"/>
    <property type="match status" value="1"/>
</dbReference>
<keyword evidence="1" id="KW-0808">Transferase</keyword>
<accession>A0A6J7CWK5</accession>
<evidence type="ECO:0000313" key="3">
    <source>
        <dbReference type="EMBL" id="CAB4861178.1"/>
    </source>
</evidence>
<evidence type="ECO:0000256" key="2">
    <source>
        <dbReference type="SAM" id="MobiDB-lite"/>
    </source>
</evidence>
<dbReference type="InterPro" id="IPR037171">
    <property type="entry name" value="NagB/RpiA_transferase-like"/>
</dbReference>
<dbReference type="GO" id="GO:0008410">
    <property type="term" value="F:CoA-transferase activity"/>
    <property type="evidence" value="ECO:0007669"/>
    <property type="project" value="InterPro"/>
</dbReference>
<sequence length="272" mass="27978">MDKVVKDAAEAVRDIGSGASVAVGGFGLCGIPQVLIEALLASGVDDLSLVSNNCGVDDWGLGLLLGGHRVSRVTASYVGENKEFERQFLSGELEVELIPQGTLAERLRAGGAGIAGFFTPAGVGTAVADGGMPLRYGSDGSVAVASGPKEVRVFEGREFVLERGIVTDFAIVRASVGDRHGNLVFDRATRNFNPLAATAGRVTIAEVERLVEPGRIRPEDVHTPGVFVQRVVELTGEQVAAKRIEKRTVSAPAGAGVSGSPAGSGASGRAGS</sequence>
<dbReference type="SMART" id="SM00882">
    <property type="entry name" value="CoA_trans"/>
    <property type="match status" value="1"/>
</dbReference>
<gene>
    <name evidence="3" type="ORF">UFOPK3402_00216</name>
</gene>
<dbReference type="SUPFAM" id="SSF100950">
    <property type="entry name" value="NagB/RpiA/CoA transferase-like"/>
    <property type="match status" value="1"/>
</dbReference>
<dbReference type="Gene3D" id="3.40.1080.10">
    <property type="entry name" value="Glutaconate Coenzyme A-transferase"/>
    <property type="match status" value="1"/>
</dbReference>
<dbReference type="NCBIfam" id="TIGR02429">
    <property type="entry name" value="pcaI_scoA_fam"/>
    <property type="match status" value="1"/>
</dbReference>
<organism evidence="3">
    <name type="scientific">freshwater metagenome</name>
    <dbReference type="NCBI Taxonomy" id="449393"/>
    <lineage>
        <taxon>unclassified sequences</taxon>
        <taxon>metagenomes</taxon>
        <taxon>ecological metagenomes</taxon>
    </lineage>
</organism>
<protein>
    <submittedName>
        <fullName evidence="3">Unannotated protein</fullName>
    </submittedName>
</protein>
<dbReference type="EMBL" id="CAFBLS010000016">
    <property type="protein sequence ID" value="CAB4861178.1"/>
    <property type="molecule type" value="Genomic_DNA"/>
</dbReference>
<dbReference type="PANTHER" id="PTHR13707">
    <property type="entry name" value="KETOACID-COENZYME A TRANSFERASE"/>
    <property type="match status" value="1"/>
</dbReference>
<dbReference type="PANTHER" id="PTHR13707:SF60">
    <property type="entry name" value="ACETATE COA-TRANSFERASE SUBUNIT ALPHA"/>
    <property type="match status" value="1"/>
</dbReference>